<keyword evidence="4" id="KW-1185">Reference proteome</keyword>
<gene>
    <name evidence="3" type="ORF">CVIRNUC_006292</name>
</gene>
<reference evidence="3 4" key="1">
    <citation type="submission" date="2023-10" db="EMBL/GenBank/DDBJ databases">
        <authorList>
            <person name="Maclean D."/>
            <person name="Macfadyen A."/>
        </authorList>
    </citation>
    <scope>NUCLEOTIDE SEQUENCE [LARGE SCALE GENOMIC DNA]</scope>
</reference>
<dbReference type="Proteomes" id="UP001314263">
    <property type="component" value="Unassembled WGS sequence"/>
</dbReference>
<keyword evidence="2" id="KW-1133">Transmembrane helix</keyword>
<comment type="caution">
    <text evidence="3">The sequence shown here is derived from an EMBL/GenBank/DDBJ whole genome shotgun (WGS) entry which is preliminary data.</text>
</comment>
<accession>A0AAV1I8R6</accession>
<protein>
    <submittedName>
        <fullName evidence="3">Uncharacterized protein</fullName>
    </submittedName>
</protein>
<dbReference type="EMBL" id="CAUYUE010000008">
    <property type="protein sequence ID" value="CAK0783097.1"/>
    <property type="molecule type" value="Genomic_DNA"/>
</dbReference>
<keyword evidence="2" id="KW-0472">Membrane</keyword>
<name>A0AAV1I8R6_9CHLO</name>
<feature type="transmembrane region" description="Helical" evidence="2">
    <location>
        <begin position="49"/>
        <end position="68"/>
    </location>
</feature>
<evidence type="ECO:0000256" key="2">
    <source>
        <dbReference type="SAM" id="Phobius"/>
    </source>
</evidence>
<feature type="region of interest" description="Disordered" evidence="1">
    <location>
        <begin position="147"/>
        <end position="264"/>
    </location>
</feature>
<proteinExistence type="predicted"/>
<keyword evidence="2" id="KW-0812">Transmembrane</keyword>
<feature type="compositionally biased region" description="Low complexity" evidence="1">
    <location>
        <begin position="160"/>
        <end position="177"/>
    </location>
</feature>
<evidence type="ECO:0000313" key="4">
    <source>
        <dbReference type="Proteomes" id="UP001314263"/>
    </source>
</evidence>
<sequence>MSNKEQKRLDPRDIFTDLAVVMAKHSYRPTEEETKNVLRMRSVTSLYEVGAGFAGCALAWNVSGMTALRRYRGGRLMLTILSFPYATAVGGRHAGKRCLHMLAQQPGPMGGEVCELIRERDPDSPLLRNVPSRMEGDPRARIASWGSAEDRGAPSEDPHSSASPEAQQQAQDAQPGSRSAPAHEEGMQAPGWGDVGDFSMGTLDAPSIAADNQSGKAEPQQHHSHRLRRAEERRQRRQQPQEMESSAEELQDYFDRGWEKPSAR</sequence>
<evidence type="ECO:0000313" key="3">
    <source>
        <dbReference type="EMBL" id="CAK0783097.1"/>
    </source>
</evidence>
<evidence type="ECO:0000256" key="1">
    <source>
        <dbReference type="SAM" id="MobiDB-lite"/>
    </source>
</evidence>
<feature type="compositionally biased region" description="Basic and acidic residues" evidence="1">
    <location>
        <begin position="148"/>
        <end position="159"/>
    </location>
</feature>
<dbReference type="AlphaFoldDB" id="A0AAV1I8R6"/>
<feature type="compositionally biased region" description="Basic and acidic residues" evidence="1">
    <location>
        <begin position="253"/>
        <end position="264"/>
    </location>
</feature>
<organism evidence="3 4">
    <name type="scientific">Coccomyxa viridis</name>
    <dbReference type="NCBI Taxonomy" id="1274662"/>
    <lineage>
        <taxon>Eukaryota</taxon>
        <taxon>Viridiplantae</taxon>
        <taxon>Chlorophyta</taxon>
        <taxon>core chlorophytes</taxon>
        <taxon>Trebouxiophyceae</taxon>
        <taxon>Trebouxiophyceae incertae sedis</taxon>
        <taxon>Coccomyxaceae</taxon>
        <taxon>Coccomyxa</taxon>
    </lineage>
</organism>